<comment type="subunit">
    <text evidence="3">Homotrimer.</text>
</comment>
<evidence type="ECO:0000256" key="3">
    <source>
        <dbReference type="ARBA" id="ARBA00011233"/>
    </source>
</evidence>
<evidence type="ECO:0000313" key="7">
    <source>
        <dbReference type="Proteomes" id="UP000052946"/>
    </source>
</evidence>
<dbReference type="Pfam" id="PF01081">
    <property type="entry name" value="Aldolase"/>
    <property type="match status" value="1"/>
</dbReference>
<dbReference type="OrthoDB" id="9802667at2"/>
<sequence length="209" mass="22211">MAQTEMIGKLQASKLVAVIRGDSAEEAQAIAEAAVKGGITHIELTYTTPFVGKAFKAIQASDATIGAGTVLDVQTARDAILHGAQFVVSPHFDSEIAKLCNRYNVLYMPGCMTVKEIVSALEYGCSIVKLFPANGFDPSFIKSIKGPIPQVDVMPTGGIDLENMKDWIQAGAVAVGIGSDLTKAYRMNGAEGVTALAQDYTNILRRVTE</sequence>
<dbReference type="Proteomes" id="UP000052946">
    <property type="component" value="Unassembled WGS sequence"/>
</dbReference>
<reference evidence="7" key="1">
    <citation type="submission" date="2015-07" db="EMBL/GenBank/DDBJ databases">
        <title>Draft Genome Sequence of Oceanobacillus picturae Heshi-B3 that Was Isolated from Fermented Rice Bran with Aging Salted Mackerel, Which Was Named Heshiko as Traditional Fermented Seafood in Japan.</title>
        <authorList>
            <person name="Akuzawa S."/>
            <person name="Nakagawa J."/>
            <person name="Kanekatsu T."/>
            <person name="Kanesaki Y."/>
            <person name="Suzuki T."/>
        </authorList>
    </citation>
    <scope>NUCLEOTIDE SEQUENCE [LARGE SCALE GENOMIC DNA]</scope>
    <source>
        <strain evidence="7">Heshi-B3</strain>
    </source>
</reference>
<gene>
    <name evidence="6" type="ORF">OPHB3_1480</name>
</gene>
<organism evidence="6 7">
    <name type="scientific">Oceanobacillus picturae</name>
    <dbReference type="NCBI Taxonomy" id="171693"/>
    <lineage>
        <taxon>Bacteria</taxon>
        <taxon>Bacillati</taxon>
        <taxon>Bacillota</taxon>
        <taxon>Bacilli</taxon>
        <taxon>Bacillales</taxon>
        <taxon>Bacillaceae</taxon>
        <taxon>Oceanobacillus</taxon>
    </lineage>
</organism>
<dbReference type="CDD" id="cd00452">
    <property type="entry name" value="KDPG_aldolase"/>
    <property type="match status" value="1"/>
</dbReference>
<keyword evidence="5" id="KW-0119">Carbohydrate metabolism</keyword>
<dbReference type="Gene3D" id="3.20.20.70">
    <property type="entry name" value="Aldolase class I"/>
    <property type="match status" value="1"/>
</dbReference>
<proteinExistence type="inferred from homology"/>
<dbReference type="NCBIfam" id="TIGR01182">
    <property type="entry name" value="eda"/>
    <property type="match status" value="1"/>
</dbReference>
<evidence type="ECO:0000313" key="6">
    <source>
        <dbReference type="EMBL" id="GAQ17555.1"/>
    </source>
</evidence>
<protein>
    <submittedName>
        <fullName evidence="6">2-dehydro-3-deoxy-6-phosphogalactonate aldolase</fullName>
    </submittedName>
</protein>
<keyword evidence="4" id="KW-0456">Lyase</keyword>
<evidence type="ECO:0000256" key="2">
    <source>
        <dbReference type="ARBA" id="ARBA00006906"/>
    </source>
</evidence>
<dbReference type="AlphaFoldDB" id="A0A0U9H4K8"/>
<accession>A0A0U9H4K8</accession>
<evidence type="ECO:0000256" key="5">
    <source>
        <dbReference type="ARBA" id="ARBA00023277"/>
    </source>
</evidence>
<dbReference type="PANTHER" id="PTHR30246">
    <property type="entry name" value="2-KETO-3-DEOXY-6-PHOSPHOGLUCONATE ALDOLASE"/>
    <property type="match status" value="1"/>
</dbReference>
<evidence type="ECO:0000256" key="4">
    <source>
        <dbReference type="ARBA" id="ARBA00023239"/>
    </source>
</evidence>
<dbReference type="SUPFAM" id="SSF51569">
    <property type="entry name" value="Aldolase"/>
    <property type="match status" value="1"/>
</dbReference>
<evidence type="ECO:0000256" key="1">
    <source>
        <dbReference type="ARBA" id="ARBA00004761"/>
    </source>
</evidence>
<dbReference type="InterPro" id="IPR000887">
    <property type="entry name" value="Aldlse_KDPG_KHG"/>
</dbReference>
<dbReference type="NCBIfam" id="NF005119">
    <property type="entry name" value="PRK06552.1"/>
    <property type="match status" value="1"/>
</dbReference>
<name>A0A0U9H4K8_9BACI</name>
<comment type="caution">
    <text evidence="6">The sequence shown here is derived from an EMBL/GenBank/DDBJ whole genome shotgun (WGS) entry which is preliminary data.</text>
</comment>
<reference evidence="6 7" key="2">
    <citation type="journal article" date="2016" name="Genome Announc.">
        <title>Draft Genome Sequence of Oceanobacillus picturae Heshi-B3, Isolated from Fermented Rice Bran in a Traditional Japanese Seafood Dish.</title>
        <authorList>
            <person name="Akuzawa S."/>
            <person name="Nagaoka J."/>
            <person name="Kanekatsu M."/>
            <person name="Kanesaki Y."/>
            <person name="Suzuki T."/>
        </authorList>
    </citation>
    <scope>NUCLEOTIDE SEQUENCE [LARGE SCALE GENOMIC DNA]</scope>
    <source>
        <strain evidence="6 7">Heshi-B3</strain>
    </source>
</reference>
<dbReference type="InterPro" id="IPR013785">
    <property type="entry name" value="Aldolase_TIM"/>
</dbReference>
<dbReference type="PANTHER" id="PTHR30246:SF1">
    <property type="entry name" value="2-DEHYDRO-3-DEOXY-6-PHOSPHOGALACTONATE ALDOLASE-RELATED"/>
    <property type="match status" value="1"/>
</dbReference>
<dbReference type="RefSeq" id="WP_082667663.1">
    <property type="nucleotide sequence ID" value="NZ_BBXV01000016.1"/>
</dbReference>
<comment type="similarity">
    <text evidence="2">Belongs to the KHG/KDPG aldolase family.</text>
</comment>
<comment type="pathway">
    <text evidence="1">Carbohydrate acid metabolism.</text>
</comment>
<dbReference type="GO" id="GO:0016829">
    <property type="term" value="F:lyase activity"/>
    <property type="evidence" value="ECO:0007669"/>
    <property type="project" value="UniProtKB-KW"/>
</dbReference>
<dbReference type="EMBL" id="BBXV01000016">
    <property type="protein sequence ID" value="GAQ17555.1"/>
    <property type="molecule type" value="Genomic_DNA"/>
</dbReference>